<keyword evidence="2" id="KW-1133">Transmembrane helix</keyword>
<dbReference type="EMBL" id="BKAV01000020">
    <property type="protein sequence ID" value="GEQ00739.1"/>
    <property type="molecule type" value="Genomic_DNA"/>
</dbReference>
<evidence type="ECO:0000313" key="6">
    <source>
        <dbReference type="Proteomes" id="UP000254956"/>
    </source>
</evidence>
<reference evidence="5 6" key="1">
    <citation type="submission" date="2018-06" db="EMBL/GenBank/DDBJ databases">
        <authorList>
            <consortium name="Pathogen Informatics"/>
            <person name="Doyle S."/>
        </authorList>
    </citation>
    <scope>NUCLEOTIDE SEQUENCE [LARGE SCALE GENOMIC DNA]</scope>
    <source>
        <strain evidence="5 6">NCTC12413</strain>
    </source>
</reference>
<evidence type="ECO:0000313" key="4">
    <source>
        <dbReference type="EMBL" id="GEQ00739.1"/>
    </source>
</evidence>
<dbReference type="RefSeq" id="WP_002510574.1">
    <property type="nucleotide sequence ID" value="NZ_AP019698.1"/>
</dbReference>
<sequence>MTKHSKGSILSIIGLLVILAVVVSIVFSMISDQIFFKDVKEVEKVENLKVSLEKASKKQIHNYTSQQVSSKDNKNWRDASSGEIKAAMDSSKLIDSDTQKYQFLELDRYQGIDENRIKRMLIDNPTLLKHSDDFIKAAKHKHVNEVYLISHALLETGSAKSELASGVEIDGKKYYNFFGVGALDEDPVNTGAKYAKKHGWDTPSKAIEGGAAFIHDHFLSKKEQNTLYSMRWNPQNPGKHQYATDIKWAESNASLMANFYKDMKTEGKYFKYFVYKDDDKHKSQ</sequence>
<dbReference type="Pfam" id="PF01832">
    <property type="entry name" value="Glucosaminidase"/>
    <property type="match status" value="1"/>
</dbReference>
<dbReference type="STRING" id="1212545.SARL_09292"/>
<evidence type="ECO:0000313" key="7">
    <source>
        <dbReference type="Proteomes" id="UP000321598"/>
    </source>
</evidence>
<organism evidence="5 6">
    <name type="scientific">Staphylococcus arlettae</name>
    <dbReference type="NCBI Taxonomy" id="29378"/>
    <lineage>
        <taxon>Bacteria</taxon>
        <taxon>Bacillati</taxon>
        <taxon>Bacillota</taxon>
        <taxon>Bacilli</taxon>
        <taxon>Bacillales</taxon>
        <taxon>Staphylococcaceae</taxon>
        <taxon>Staphylococcus</taxon>
    </lineage>
</organism>
<keyword evidence="2" id="KW-0472">Membrane</keyword>
<keyword evidence="7" id="KW-1185">Reference proteome</keyword>
<dbReference type="InterPro" id="IPR002901">
    <property type="entry name" value="MGlyc_endo_b_GlcNAc-like_dom"/>
</dbReference>
<proteinExistence type="inferred from homology"/>
<dbReference type="Gene3D" id="1.10.530.10">
    <property type="match status" value="1"/>
</dbReference>
<dbReference type="OrthoDB" id="9816557at2"/>
<reference evidence="4 7" key="2">
    <citation type="submission" date="2019-07" db="EMBL/GenBank/DDBJ databases">
        <title>Whole genome shotgun sequence of Staphylococcus arlettae NBRC 109765.</title>
        <authorList>
            <person name="Hosoyama A."/>
            <person name="Uohara A."/>
            <person name="Ohji S."/>
            <person name="Ichikawa N."/>
        </authorList>
    </citation>
    <scope>NUCLEOTIDE SEQUENCE [LARGE SCALE GENOMIC DNA]</scope>
    <source>
        <strain evidence="4 7">NBRC 109765</strain>
    </source>
</reference>
<gene>
    <name evidence="5" type="primary">atl_2</name>
    <name evidence="5" type="ORF">NCTC12413_01146</name>
    <name evidence="4" type="ORF">SAR03_17760</name>
</gene>
<dbReference type="Proteomes" id="UP000254956">
    <property type="component" value="Unassembled WGS sequence"/>
</dbReference>
<name>A0A380CCW9_9STAP</name>
<evidence type="ECO:0000259" key="3">
    <source>
        <dbReference type="SMART" id="SM00047"/>
    </source>
</evidence>
<dbReference type="Proteomes" id="UP000321598">
    <property type="component" value="Unassembled WGS sequence"/>
</dbReference>
<dbReference type="EMBL" id="UGZE01000001">
    <property type="protein sequence ID" value="SUJ17328.1"/>
    <property type="molecule type" value="Genomic_DNA"/>
</dbReference>
<accession>A0A380CCW9</accession>
<evidence type="ECO:0000313" key="5">
    <source>
        <dbReference type="EMBL" id="SUJ17328.1"/>
    </source>
</evidence>
<evidence type="ECO:0000256" key="1">
    <source>
        <dbReference type="ARBA" id="ARBA00006088"/>
    </source>
</evidence>
<dbReference type="AlphaFoldDB" id="A0A380CCW9"/>
<keyword evidence="2" id="KW-0812">Transmembrane</keyword>
<comment type="similarity">
    <text evidence="1">In the N-terminal section; belongs to the N-acetylmuramoyl-L-alanine amidase 2 family.</text>
</comment>
<evidence type="ECO:0000256" key="2">
    <source>
        <dbReference type="SAM" id="Phobius"/>
    </source>
</evidence>
<protein>
    <submittedName>
        <fullName evidence="4">Autolysin</fullName>
    </submittedName>
    <submittedName>
        <fullName evidence="5">Mannosyl-glycoprotein endo-beta-N-acetylglucosamidase</fullName>
    </submittedName>
</protein>
<feature type="domain" description="Mannosyl-glycoprotein endo-beta-N-acetylglucosamidase-like" evidence="3">
    <location>
        <begin position="119"/>
        <end position="271"/>
    </location>
</feature>
<feature type="transmembrane region" description="Helical" evidence="2">
    <location>
        <begin position="7"/>
        <end position="30"/>
    </location>
</feature>
<dbReference type="SMART" id="SM00047">
    <property type="entry name" value="LYZ2"/>
    <property type="match status" value="1"/>
</dbReference>
<dbReference type="GO" id="GO:0004040">
    <property type="term" value="F:amidase activity"/>
    <property type="evidence" value="ECO:0007669"/>
    <property type="project" value="InterPro"/>
</dbReference>